<sequence length="296" mass="32728">MIRVFSLILVLFFITDTLQAQLISWSDLIERELPQPDERIRYGSDSLQFGDLWIPEEEARATVILVHGGCWLDIYPGVEIMNHMANALRSEGFAVWNVEYRRLGHDGGGYPGTFLDVASGADHLTQIAERYELPINTVLVAGHSAGGHLATWLAGRKNIDPTSPLYTAEPIQVQGVISLAGINDLERYASYGASPCGEKTVERLVDLDSRGESAYLDTSPLHLLPLGVTHAEVNAAFDAPVPPFFGYRFNQALSDAGDSSVHVVLANAGHFEMIAPWSEEWNRVLRLFTTMTYVKN</sequence>
<dbReference type="OrthoDB" id="9809549at2"/>
<evidence type="ECO:0000256" key="1">
    <source>
        <dbReference type="ARBA" id="ARBA00022801"/>
    </source>
</evidence>
<organism evidence="3 4">
    <name type="scientific">Rhodohalobacter mucosus</name>
    <dbReference type="NCBI Taxonomy" id="2079485"/>
    <lineage>
        <taxon>Bacteria</taxon>
        <taxon>Pseudomonadati</taxon>
        <taxon>Balneolota</taxon>
        <taxon>Balneolia</taxon>
        <taxon>Balneolales</taxon>
        <taxon>Balneolaceae</taxon>
        <taxon>Rhodohalobacter</taxon>
    </lineage>
</organism>
<accession>A0A316TQA6</accession>
<protein>
    <submittedName>
        <fullName evidence="3">Alpha/beta hydrolase</fullName>
    </submittedName>
</protein>
<dbReference type="SUPFAM" id="SSF53474">
    <property type="entry name" value="alpha/beta-Hydrolases"/>
    <property type="match status" value="1"/>
</dbReference>
<dbReference type="InterPro" id="IPR049492">
    <property type="entry name" value="BD-FAE-like_dom"/>
</dbReference>
<dbReference type="InterPro" id="IPR050300">
    <property type="entry name" value="GDXG_lipolytic_enzyme"/>
</dbReference>
<evidence type="ECO:0000313" key="3">
    <source>
        <dbReference type="EMBL" id="PWN06787.1"/>
    </source>
</evidence>
<name>A0A316TQA6_9BACT</name>
<dbReference type="Proteomes" id="UP000245533">
    <property type="component" value="Unassembled WGS sequence"/>
</dbReference>
<keyword evidence="1 3" id="KW-0378">Hydrolase</keyword>
<dbReference type="GO" id="GO:0016787">
    <property type="term" value="F:hydrolase activity"/>
    <property type="evidence" value="ECO:0007669"/>
    <property type="project" value="UniProtKB-KW"/>
</dbReference>
<keyword evidence="4" id="KW-1185">Reference proteome</keyword>
<evidence type="ECO:0000259" key="2">
    <source>
        <dbReference type="Pfam" id="PF20434"/>
    </source>
</evidence>
<proteinExistence type="predicted"/>
<dbReference type="RefSeq" id="WP_109646055.1">
    <property type="nucleotide sequence ID" value="NZ_QGGB01000005.1"/>
</dbReference>
<dbReference type="EMBL" id="QGGB01000005">
    <property type="protein sequence ID" value="PWN06787.1"/>
    <property type="molecule type" value="Genomic_DNA"/>
</dbReference>
<dbReference type="InterPro" id="IPR029058">
    <property type="entry name" value="AB_hydrolase_fold"/>
</dbReference>
<feature type="domain" description="BD-FAE-like" evidence="2">
    <location>
        <begin position="51"/>
        <end position="206"/>
    </location>
</feature>
<dbReference type="PANTHER" id="PTHR48081">
    <property type="entry name" value="AB HYDROLASE SUPERFAMILY PROTEIN C4A8.06C"/>
    <property type="match status" value="1"/>
</dbReference>
<dbReference type="AlphaFoldDB" id="A0A316TQA6"/>
<dbReference type="Gene3D" id="3.40.50.1820">
    <property type="entry name" value="alpha/beta hydrolase"/>
    <property type="match status" value="1"/>
</dbReference>
<reference evidence="3 4" key="1">
    <citation type="submission" date="2018-05" db="EMBL/GenBank/DDBJ databases">
        <title>Rhodohalobacter halophilus gen. nov., sp. nov., a moderately halophilic member of the family Balneolaceae.</title>
        <authorList>
            <person name="Liu Z.-W."/>
        </authorList>
    </citation>
    <scope>NUCLEOTIDE SEQUENCE [LARGE SCALE GENOMIC DNA]</scope>
    <source>
        <strain evidence="3 4">8A47</strain>
    </source>
</reference>
<dbReference type="PANTHER" id="PTHR48081:SF33">
    <property type="entry name" value="KYNURENINE FORMAMIDASE"/>
    <property type="match status" value="1"/>
</dbReference>
<comment type="caution">
    <text evidence="3">The sequence shown here is derived from an EMBL/GenBank/DDBJ whole genome shotgun (WGS) entry which is preliminary data.</text>
</comment>
<dbReference type="Pfam" id="PF20434">
    <property type="entry name" value="BD-FAE"/>
    <property type="match status" value="1"/>
</dbReference>
<evidence type="ECO:0000313" key="4">
    <source>
        <dbReference type="Proteomes" id="UP000245533"/>
    </source>
</evidence>
<gene>
    <name evidence="3" type="ORF">DDZ15_05805</name>
</gene>